<sequence>MAFLVQSLLSNPGIPLQDRQEALDRVLSDPGLPTPNPTSSFWLRSPHPDLAKIQSPKLPAEADIVIIGSGVTGTSIARTILGSRKPRNNGPGQERTSRPAIVMLEARDICSGATGRNGGHILETAEEFADLEEAHGTDAARKILRFRLAHLRELPAIAQEYELTETAQARKVQFLSVYFNQKGWSEARHRFQRLREGLPEETGEWRLYEREDIPTEFSLSYAQGIIAGPAGAIWPYRFITGVLGQLKAEYPDDLKIETNTPVTDIEDHRRNAPNGLRYTLTTPRGTIRARHVVHCTNAHVAHLVPGLKGRICPVRGQMSAQHPGTKFRSQGAEHSWLFNYDRGFDYLTQLPPSPSDAGGMMMFGGGFSQGEGGGISDLGVSTDSELSLYADIHLSGALSAVFGRENWGAVPVRAVEQMWTGNMGFSADGFPWVGRLPASLTRRGQDAQREGGAEWVSAAFSGEGMVLAWLCGKALGTMLLCHDNDLLDGEAVDLSWFPEQMLVTEERAKKAVYAFSIANVSPQL</sequence>
<evidence type="ECO:0000259" key="1">
    <source>
        <dbReference type="Pfam" id="PF01266"/>
    </source>
</evidence>
<reference evidence="2 3" key="1">
    <citation type="submission" date="2015-11" db="EMBL/GenBank/DDBJ databases">
        <title>Aspergillus lentulus strain IFM 54703T.</title>
        <authorList>
            <person name="Kusuya Y."/>
            <person name="Sakai K."/>
            <person name="Kamei K."/>
            <person name="Takahashi H."/>
            <person name="Yaguchi T."/>
        </authorList>
    </citation>
    <scope>NUCLEOTIDE SEQUENCE [LARGE SCALE GENOMIC DNA]</scope>
    <source>
        <strain evidence="2 3">IFM 54703</strain>
    </source>
</reference>
<proteinExistence type="predicted"/>
<dbReference type="EMBL" id="BCLY01000013">
    <property type="protein sequence ID" value="GAQ10059.1"/>
    <property type="molecule type" value="Genomic_DNA"/>
</dbReference>
<dbReference type="SUPFAM" id="SSF51905">
    <property type="entry name" value="FAD/NAD(P)-binding domain"/>
    <property type="match status" value="1"/>
</dbReference>
<dbReference type="InterPro" id="IPR006076">
    <property type="entry name" value="FAD-dep_OxRdtase"/>
</dbReference>
<dbReference type="GO" id="GO:0005737">
    <property type="term" value="C:cytoplasm"/>
    <property type="evidence" value="ECO:0007669"/>
    <property type="project" value="TreeGrafter"/>
</dbReference>
<organism evidence="2 3">
    <name type="scientific">Aspergillus lentulus</name>
    <dbReference type="NCBI Taxonomy" id="293939"/>
    <lineage>
        <taxon>Eukaryota</taxon>
        <taxon>Fungi</taxon>
        <taxon>Dikarya</taxon>
        <taxon>Ascomycota</taxon>
        <taxon>Pezizomycotina</taxon>
        <taxon>Eurotiomycetes</taxon>
        <taxon>Eurotiomycetidae</taxon>
        <taxon>Eurotiales</taxon>
        <taxon>Aspergillaceae</taxon>
        <taxon>Aspergillus</taxon>
        <taxon>Aspergillus subgen. Fumigati</taxon>
    </lineage>
</organism>
<feature type="domain" description="FAD dependent oxidoreductase" evidence="1">
    <location>
        <begin position="63"/>
        <end position="475"/>
    </location>
</feature>
<dbReference type="PANTHER" id="PTHR13847:SF213">
    <property type="entry name" value="DEPENDENT OXIDOREDUCTASE, PUTATIVE-RELATED"/>
    <property type="match status" value="1"/>
</dbReference>
<dbReference type="InterPro" id="IPR036188">
    <property type="entry name" value="FAD/NAD-bd_sf"/>
</dbReference>
<dbReference type="AlphaFoldDB" id="A0AAN4TD62"/>
<dbReference type="PANTHER" id="PTHR13847">
    <property type="entry name" value="SARCOSINE DEHYDROGENASE-RELATED"/>
    <property type="match status" value="1"/>
</dbReference>
<dbReference type="Proteomes" id="UP000051487">
    <property type="component" value="Unassembled WGS sequence"/>
</dbReference>
<protein>
    <recommendedName>
        <fullName evidence="1">FAD dependent oxidoreductase domain-containing protein</fullName>
    </recommendedName>
</protein>
<dbReference type="Gene3D" id="3.50.50.60">
    <property type="entry name" value="FAD/NAD(P)-binding domain"/>
    <property type="match status" value="1"/>
</dbReference>
<comment type="caution">
    <text evidence="2">The sequence shown here is derived from an EMBL/GenBank/DDBJ whole genome shotgun (WGS) entry which is preliminary data.</text>
</comment>
<accession>A0AAN4TD62</accession>
<dbReference type="Gene3D" id="3.30.9.10">
    <property type="entry name" value="D-Amino Acid Oxidase, subunit A, domain 2"/>
    <property type="match status" value="1"/>
</dbReference>
<name>A0AAN4TD62_ASPLE</name>
<evidence type="ECO:0000313" key="2">
    <source>
        <dbReference type="EMBL" id="GAQ10059.1"/>
    </source>
</evidence>
<evidence type="ECO:0000313" key="3">
    <source>
        <dbReference type="Proteomes" id="UP000051487"/>
    </source>
</evidence>
<gene>
    <name evidence="2" type="ORF">ALT_7380</name>
</gene>
<dbReference type="Pfam" id="PF01266">
    <property type="entry name" value="DAO"/>
    <property type="match status" value="1"/>
</dbReference>